<protein>
    <recommendedName>
        <fullName evidence="4">Photosynthesis system II assembly factor Ycf48/Hcf136-like domain-containing protein</fullName>
    </recommendedName>
</protein>
<proteinExistence type="predicted"/>
<evidence type="ECO:0000313" key="3">
    <source>
        <dbReference type="Proteomes" id="UP000823638"/>
    </source>
</evidence>
<accession>A0A9D9N324</accession>
<feature type="signal peptide" evidence="1">
    <location>
        <begin position="1"/>
        <end position="20"/>
    </location>
</feature>
<evidence type="ECO:0000313" key="2">
    <source>
        <dbReference type="EMBL" id="MBO8458641.1"/>
    </source>
</evidence>
<dbReference type="EMBL" id="JADIMM010000117">
    <property type="protein sequence ID" value="MBO8458641.1"/>
    <property type="molecule type" value="Genomic_DNA"/>
</dbReference>
<name>A0A9D9N324_9SPIR</name>
<gene>
    <name evidence="2" type="ORF">IAA81_10540</name>
</gene>
<dbReference type="SUPFAM" id="SSF110296">
    <property type="entry name" value="Oligoxyloglucan reducing end-specific cellobiohydrolase"/>
    <property type="match status" value="1"/>
</dbReference>
<dbReference type="Proteomes" id="UP000823638">
    <property type="component" value="Unassembled WGS sequence"/>
</dbReference>
<dbReference type="InterPro" id="IPR015943">
    <property type="entry name" value="WD40/YVTN_repeat-like_dom_sf"/>
</dbReference>
<comment type="caution">
    <text evidence="2">The sequence shown here is derived from an EMBL/GenBank/DDBJ whole genome shotgun (WGS) entry which is preliminary data.</text>
</comment>
<evidence type="ECO:0008006" key="4">
    <source>
        <dbReference type="Google" id="ProtNLM"/>
    </source>
</evidence>
<feature type="chain" id="PRO_5038964177" description="Photosynthesis system II assembly factor Ycf48/Hcf136-like domain-containing protein" evidence="1">
    <location>
        <begin position="21"/>
        <end position="250"/>
    </location>
</feature>
<dbReference type="AlphaFoldDB" id="A0A9D9N324"/>
<keyword evidence="1" id="KW-0732">Signal</keyword>
<reference evidence="2" key="2">
    <citation type="journal article" date="2021" name="PeerJ">
        <title>Extensive microbial diversity within the chicken gut microbiome revealed by metagenomics and culture.</title>
        <authorList>
            <person name="Gilroy R."/>
            <person name="Ravi A."/>
            <person name="Getino M."/>
            <person name="Pursley I."/>
            <person name="Horton D.L."/>
            <person name="Alikhan N.F."/>
            <person name="Baker D."/>
            <person name="Gharbi K."/>
            <person name="Hall N."/>
            <person name="Watson M."/>
            <person name="Adriaenssens E.M."/>
            <person name="Foster-Nyarko E."/>
            <person name="Jarju S."/>
            <person name="Secka A."/>
            <person name="Antonio M."/>
            <person name="Oren A."/>
            <person name="Chaudhuri R.R."/>
            <person name="La Ragione R."/>
            <person name="Hildebrand F."/>
            <person name="Pallen M.J."/>
        </authorList>
    </citation>
    <scope>NUCLEOTIDE SEQUENCE</scope>
    <source>
        <strain evidence="2">10532</strain>
    </source>
</reference>
<dbReference type="Gene3D" id="2.130.10.10">
    <property type="entry name" value="YVTN repeat-like/Quinoprotein amine dehydrogenase"/>
    <property type="match status" value="1"/>
</dbReference>
<sequence>MNKKIILGITALLCAATIFAAPVKIDGYNWLDIAVADDGTILACNTTGDMYVSSDKGASFTKVEGYDAVRVSMNSTGTMMAHVNQKGDLYYSTDRGQSWTKSNAYNIMDVCATRSVHFTVNLSGEVYESRDMMNWTKTKINNEIRAVFDGWKLVTISRDNGEAYVHAYKSAQDMTSYKTASYDFVDLDVDPDGMIFCVNKAGDVYTAPNKAEEGLAFTKDEDVYNVIAISASRKYIATVNKEGNAYLETR</sequence>
<organism evidence="2 3">
    <name type="scientific">Candidatus Gallitreponema excrementavium</name>
    <dbReference type="NCBI Taxonomy" id="2840840"/>
    <lineage>
        <taxon>Bacteria</taxon>
        <taxon>Pseudomonadati</taxon>
        <taxon>Spirochaetota</taxon>
        <taxon>Spirochaetia</taxon>
        <taxon>Spirochaetales</taxon>
        <taxon>Candidatus Gallitreponema</taxon>
    </lineage>
</organism>
<evidence type="ECO:0000256" key="1">
    <source>
        <dbReference type="SAM" id="SignalP"/>
    </source>
</evidence>
<reference evidence="2" key="1">
    <citation type="submission" date="2020-10" db="EMBL/GenBank/DDBJ databases">
        <authorList>
            <person name="Gilroy R."/>
        </authorList>
    </citation>
    <scope>NUCLEOTIDE SEQUENCE</scope>
    <source>
        <strain evidence="2">10532</strain>
    </source>
</reference>